<name>A0ACC3A8A9_9EURO</name>
<keyword evidence="2" id="KW-1185">Reference proteome</keyword>
<accession>A0ACC3A8A9</accession>
<gene>
    <name evidence="1" type="ORF">H2198_004493</name>
</gene>
<sequence length="771" mass="87508">MANESTGSIALCSLPTESNESATVFSEAARHRAPTPSTTPLCDRCSIFDIQSFASIRYRTRGYKKSDVEESAASECRFCLLLLDSVKGLDPPDPFYISTFGALKSTKPELYLHMKLSKNYETVTRKKTGPFSFNRLHIAIGGRFDEVRSHSKVELCVTADPNSPAAKEEFISGRYYGPDPNNEAYWGTIRGWLDECAGPHTKGHEKCRETASGLEKLSRGISVMPIRCIKVNMINGKPIALENTETKTEPYITLTHRWDSDKPTKRIEACQTVKGNLEDRQNGKGLDNLPEHFRDAFKIAAKIGVQYVWIDSLCIIQAGDDEHDFNMQKSKMAQYYQHSLLTIATTANDYLTEGILKDRKTVPWSSPPVRLQYRDATLLDEATGHFYVYKRKQRLTDDYWENVRSAEVFNRAWILQEWMLSKRFLWYTPTGMFFECHSIAPRTPAGEQISLEISKQELHFLFNLKQRLHWTNTSIMDFWYDAIEVNSTFNIGRTSDRVPAVAGLGFEVANIIAAAAPGERQHDATAVKRVVYIAGLWLQDIHRGLLWEVDPSALDATRSVESVPSWSWISYLAPVKFPKPDSNVCHEMVVTGVCLHERTDRHEPQWKCAYNKVTKMPPEGLFDLGNKFSCLHIEGAVLPVWMRGYLQQPKDIEAVAFATCYGENPKAGRWRAIHADFNDDIIIGWASVERLQRERDVCDDYGSEVLALHVSTRYFTVGWVLKRYLPVLDLMLIKGKAGCAGVYERIGVGRVFEKSTVQKFRAAAKKNVQLM</sequence>
<dbReference type="EMBL" id="JAPDRQ010000068">
    <property type="protein sequence ID" value="KAJ9657135.1"/>
    <property type="molecule type" value="Genomic_DNA"/>
</dbReference>
<organism evidence="1 2">
    <name type="scientific">Neophaeococcomyces mojaviensis</name>
    <dbReference type="NCBI Taxonomy" id="3383035"/>
    <lineage>
        <taxon>Eukaryota</taxon>
        <taxon>Fungi</taxon>
        <taxon>Dikarya</taxon>
        <taxon>Ascomycota</taxon>
        <taxon>Pezizomycotina</taxon>
        <taxon>Eurotiomycetes</taxon>
        <taxon>Chaetothyriomycetidae</taxon>
        <taxon>Chaetothyriales</taxon>
        <taxon>Chaetothyriales incertae sedis</taxon>
        <taxon>Neophaeococcomyces</taxon>
    </lineage>
</organism>
<comment type="caution">
    <text evidence="1">The sequence shown here is derived from an EMBL/GenBank/DDBJ whole genome shotgun (WGS) entry which is preliminary data.</text>
</comment>
<protein>
    <submittedName>
        <fullName evidence="1">Uncharacterized protein</fullName>
    </submittedName>
</protein>
<proteinExistence type="predicted"/>
<dbReference type="Proteomes" id="UP001172386">
    <property type="component" value="Unassembled WGS sequence"/>
</dbReference>
<evidence type="ECO:0000313" key="1">
    <source>
        <dbReference type="EMBL" id="KAJ9657135.1"/>
    </source>
</evidence>
<evidence type="ECO:0000313" key="2">
    <source>
        <dbReference type="Proteomes" id="UP001172386"/>
    </source>
</evidence>
<reference evidence="1" key="1">
    <citation type="submission" date="2022-10" db="EMBL/GenBank/DDBJ databases">
        <title>Culturing micro-colonial fungi from biological soil crusts in the Mojave desert and describing Neophaeococcomyces mojavensis, and introducing the new genera and species Taxawa tesnikishii.</title>
        <authorList>
            <person name="Kurbessoian T."/>
            <person name="Stajich J.E."/>
        </authorList>
    </citation>
    <scope>NUCLEOTIDE SEQUENCE</scope>
    <source>
        <strain evidence="1">JES_112</strain>
    </source>
</reference>